<evidence type="ECO:0000313" key="1">
    <source>
        <dbReference type="EMBL" id="MFD2934600.1"/>
    </source>
</evidence>
<sequence>MFIYKLFFDEPKAVWGIGCVLIQEVSEEAARLFFAIEYPGYQVTRVSLTLQLPL</sequence>
<protein>
    <submittedName>
        <fullName evidence="1">Uncharacterized protein</fullName>
    </submittedName>
</protein>
<evidence type="ECO:0000313" key="2">
    <source>
        <dbReference type="Proteomes" id="UP001597512"/>
    </source>
</evidence>
<organism evidence="1 2">
    <name type="scientific">Spirosoma flavum</name>
    <dbReference type="NCBI Taxonomy" id="2048557"/>
    <lineage>
        <taxon>Bacteria</taxon>
        <taxon>Pseudomonadati</taxon>
        <taxon>Bacteroidota</taxon>
        <taxon>Cytophagia</taxon>
        <taxon>Cytophagales</taxon>
        <taxon>Cytophagaceae</taxon>
        <taxon>Spirosoma</taxon>
    </lineage>
</organism>
<comment type="caution">
    <text evidence="1">The sequence shown here is derived from an EMBL/GenBank/DDBJ whole genome shotgun (WGS) entry which is preliminary data.</text>
</comment>
<dbReference type="RefSeq" id="WP_381500745.1">
    <property type="nucleotide sequence ID" value="NZ_JBHUOM010000002.1"/>
</dbReference>
<proteinExistence type="predicted"/>
<reference evidence="2" key="1">
    <citation type="journal article" date="2019" name="Int. J. Syst. Evol. Microbiol.">
        <title>The Global Catalogue of Microorganisms (GCM) 10K type strain sequencing project: providing services to taxonomists for standard genome sequencing and annotation.</title>
        <authorList>
            <consortium name="The Broad Institute Genomics Platform"/>
            <consortium name="The Broad Institute Genome Sequencing Center for Infectious Disease"/>
            <person name="Wu L."/>
            <person name="Ma J."/>
        </authorList>
    </citation>
    <scope>NUCLEOTIDE SEQUENCE [LARGE SCALE GENOMIC DNA]</scope>
    <source>
        <strain evidence="2">KCTC 52490</strain>
    </source>
</reference>
<keyword evidence="2" id="KW-1185">Reference proteome</keyword>
<gene>
    <name evidence="1" type="ORF">ACFS25_12470</name>
</gene>
<dbReference type="Proteomes" id="UP001597512">
    <property type="component" value="Unassembled WGS sequence"/>
</dbReference>
<dbReference type="EMBL" id="JBHUOM010000002">
    <property type="protein sequence ID" value="MFD2934600.1"/>
    <property type="molecule type" value="Genomic_DNA"/>
</dbReference>
<name>A0ABW6ALB5_9BACT</name>
<accession>A0ABW6ALB5</accession>